<name>A0A420DNT5_9RHOB</name>
<dbReference type="Proteomes" id="UP000284407">
    <property type="component" value="Unassembled WGS sequence"/>
</dbReference>
<organism evidence="1 2">
    <name type="scientific">Sulfitobacter guttiformis</name>
    <dbReference type="NCBI Taxonomy" id="74349"/>
    <lineage>
        <taxon>Bacteria</taxon>
        <taxon>Pseudomonadati</taxon>
        <taxon>Pseudomonadota</taxon>
        <taxon>Alphaproteobacteria</taxon>
        <taxon>Rhodobacterales</taxon>
        <taxon>Roseobacteraceae</taxon>
        <taxon>Sulfitobacter</taxon>
    </lineage>
</organism>
<accession>A0A420DNT5</accession>
<reference evidence="1 2" key="1">
    <citation type="submission" date="2018-09" db="EMBL/GenBank/DDBJ databases">
        <title>Genomic Encyclopedia of Archaeal and Bacterial Type Strains, Phase II (KMG-II): from individual species to whole genera.</title>
        <authorList>
            <person name="Goeker M."/>
        </authorList>
    </citation>
    <scope>NUCLEOTIDE SEQUENCE [LARGE SCALE GENOMIC DNA]</scope>
    <source>
        <strain evidence="1 2">DSM 11458</strain>
    </source>
</reference>
<dbReference type="STRING" id="1443111.Z949_2461"/>
<gene>
    <name evidence="1" type="ORF">C8N30_0491</name>
</gene>
<sequence length="163" mass="17768">MKILSELALGEEPLHTVGGKDLCALFDISPAALTDLKKRGLAVHLSHDCYDLTATTRAYVQHLRSMAAGWGTGDQAVTLTNERARLAKEQADAQAIKNAKLRGELVEASDVERTWGDALRQLRARILAVPSRMRSDLPDIDPQTIDAIDRALRSILTEVGNGN</sequence>
<dbReference type="EMBL" id="RAQK01000001">
    <property type="protein sequence ID" value="RKE95944.1"/>
    <property type="molecule type" value="Genomic_DNA"/>
</dbReference>
<proteinExistence type="predicted"/>
<dbReference type="OrthoDB" id="7867235at2"/>
<keyword evidence="2" id="KW-1185">Reference proteome</keyword>
<protein>
    <submittedName>
        <fullName evidence="1">Phage terminase Nu1 subunit (DNA packaging protein)</fullName>
    </submittedName>
</protein>
<comment type="caution">
    <text evidence="1">The sequence shown here is derived from an EMBL/GenBank/DDBJ whole genome shotgun (WGS) entry which is preliminary data.</text>
</comment>
<evidence type="ECO:0000313" key="2">
    <source>
        <dbReference type="Proteomes" id="UP000284407"/>
    </source>
</evidence>
<dbReference type="RefSeq" id="WP_025062898.1">
    <property type="nucleotide sequence ID" value="NZ_RAQK01000001.1"/>
</dbReference>
<dbReference type="AlphaFoldDB" id="A0A420DNT5"/>
<evidence type="ECO:0000313" key="1">
    <source>
        <dbReference type="EMBL" id="RKE95944.1"/>
    </source>
</evidence>